<dbReference type="EMBL" id="OU342829">
    <property type="protein sequence ID" value="CAG7581714.1"/>
    <property type="molecule type" value="Genomic_DNA"/>
</dbReference>
<protein>
    <submittedName>
        <fullName evidence="1">Uncharacterized protein</fullName>
    </submittedName>
</protein>
<reference evidence="1" key="1">
    <citation type="submission" date="2021-06" db="EMBL/GenBank/DDBJ databases">
        <authorList>
            <person name="Gannon L."/>
            <person name="Redgwell R T."/>
            <person name="Michniewski S."/>
            <person name="Harrison D C."/>
            <person name="Millard A."/>
        </authorList>
    </citation>
    <scope>NUCLEOTIDE SEQUENCE</scope>
</reference>
<sequence>MTKITKQFIENYGLDIFEDLFKCSKGRYNTDRITYICKNAPYKNGTVGNWRTSLILDGDIGVIIEYGSINEIHKYDISVKELIDESTMPIWAKREYKLDYLLKKQ</sequence>
<proteinExistence type="predicted"/>
<gene>
    <name evidence="1" type="ORF">SLAVMIC_00994</name>
</gene>
<evidence type="ECO:0000313" key="1">
    <source>
        <dbReference type="EMBL" id="CAG7581714.1"/>
    </source>
</evidence>
<name>A0A8D9C9U8_9VIRU</name>
<organism evidence="1">
    <name type="scientific">uncultured marine phage</name>
    <dbReference type="NCBI Taxonomy" id="707152"/>
    <lineage>
        <taxon>Viruses</taxon>
        <taxon>environmental samples</taxon>
    </lineage>
</organism>
<accession>A0A8D9C9U8</accession>